<protein>
    <recommendedName>
        <fullName evidence="2">nitrile hydratase</fullName>
        <ecNumber evidence="2">4.2.1.84</ecNumber>
    </recommendedName>
</protein>
<evidence type="ECO:0000313" key="8">
    <source>
        <dbReference type="EMBL" id="SDK74191.1"/>
    </source>
</evidence>
<feature type="region of interest" description="Disordered" evidence="6">
    <location>
        <begin position="1"/>
        <end position="28"/>
    </location>
</feature>
<name>A0A1G9EDQ5_9EURY</name>
<reference evidence="9" key="1">
    <citation type="submission" date="2016-10" db="EMBL/GenBank/DDBJ databases">
        <authorList>
            <person name="Varghese N."/>
            <person name="Submissions S."/>
        </authorList>
    </citation>
    <scope>NUCLEOTIDE SEQUENCE [LARGE SCALE GENOMIC DNA]</scope>
    <source>
        <strain evidence="9">B4,CECT 8067,JCM 17497</strain>
    </source>
</reference>
<gene>
    <name evidence="8" type="ORF">SAMN04515672_3872</name>
</gene>
<dbReference type="Gene3D" id="3.90.330.10">
    <property type="entry name" value="Nitrile hydratase alpha /Thiocyanate hydrolase gamma"/>
    <property type="match status" value="1"/>
</dbReference>
<dbReference type="EMBL" id="FNFE01000006">
    <property type="protein sequence ID" value="SDK74191.1"/>
    <property type="molecule type" value="Genomic_DNA"/>
</dbReference>
<dbReference type="Proteomes" id="UP000198882">
    <property type="component" value="Unassembled WGS sequence"/>
</dbReference>
<dbReference type="InterPro" id="IPR036648">
    <property type="entry name" value="CN_Hdrase_a/SCN_Hdrase_g_sf"/>
</dbReference>
<evidence type="ECO:0000256" key="3">
    <source>
        <dbReference type="ARBA" id="ARBA00022723"/>
    </source>
</evidence>
<dbReference type="AlphaFoldDB" id="A0A1G9EDQ5"/>
<evidence type="ECO:0000256" key="1">
    <source>
        <dbReference type="ARBA" id="ARBA00009363"/>
    </source>
</evidence>
<dbReference type="STRING" id="1095776.SAMN04515672_3872"/>
<feature type="domain" description="Nitrile hydratase alpha/Thiocyanate hydrolase gamma" evidence="7">
    <location>
        <begin position="29"/>
        <end position="210"/>
    </location>
</feature>
<feature type="compositionally biased region" description="Acidic residues" evidence="6">
    <location>
        <begin position="11"/>
        <end position="20"/>
    </location>
</feature>
<keyword evidence="3" id="KW-0479">Metal-binding</keyword>
<dbReference type="RefSeq" id="WP_090310722.1">
    <property type="nucleotide sequence ID" value="NZ_FNFE01000006.1"/>
</dbReference>
<dbReference type="InterPro" id="IPR018141">
    <property type="entry name" value="Nitrile_hydratase_asu"/>
</dbReference>
<proteinExistence type="inferred from homology"/>
<dbReference type="SUPFAM" id="SSF56209">
    <property type="entry name" value="Nitrile hydratase alpha chain"/>
    <property type="match status" value="1"/>
</dbReference>
<evidence type="ECO:0000259" key="7">
    <source>
        <dbReference type="Pfam" id="PF02979"/>
    </source>
</evidence>
<dbReference type="GO" id="GO:0018822">
    <property type="term" value="F:nitrile hydratase activity"/>
    <property type="evidence" value="ECO:0007669"/>
    <property type="project" value="UniProtKB-EC"/>
</dbReference>
<evidence type="ECO:0000256" key="4">
    <source>
        <dbReference type="ARBA" id="ARBA00023239"/>
    </source>
</evidence>
<accession>A0A1G9EDQ5</accession>
<keyword evidence="9" id="KW-1185">Reference proteome</keyword>
<evidence type="ECO:0000313" key="9">
    <source>
        <dbReference type="Proteomes" id="UP000198882"/>
    </source>
</evidence>
<dbReference type="InterPro" id="IPR004232">
    <property type="entry name" value="CN_Hdrtase_a/SCN_Hdrlase_g"/>
</dbReference>
<dbReference type="OrthoDB" id="275529at2157"/>
<organism evidence="8 9">
    <name type="scientific">Natronorubrum texcoconense</name>
    <dbReference type="NCBI Taxonomy" id="1095776"/>
    <lineage>
        <taxon>Archaea</taxon>
        <taxon>Methanobacteriati</taxon>
        <taxon>Methanobacteriota</taxon>
        <taxon>Stenosarchaea group</taxon>
        <taxon>Halobacteria</taxon>
        <taxon>Halobacteriales</taxon>
        <taxon>Natrialbaceae</taxon>
        <taxon>Natronorubrum</taxon>
    </lineage>
</organism>
<dbReference type="PIRSF" id="PIRSF001426">
    <property type="entry name" value="NHase_alpha"/>
    <property type="match status" value="1"/>
</dbReference>
<evidence type="ECO:0000256" key="2">
    <source>
        <dbReference type="ARBA" id="ARBA00013079"/>
    </source>
</evidence>
<evidence type="ECO:0000256" key="5">
    <source>
        <dbReference type="ARBA" id="ARBA00044877"/>
    </source>
</evidence>
<comment type="similarity">
    <text evidence="1">Belongs to the nitrile hydratase subunit alpha family.</text>
</comment>
<dbReference type="InterPro" id="IPR023900">
    <property type="entry name" value="CN_Hdrtase_asu/SCN_Hdrlase_gsu"/>
</dbReference>
<evidence type="ECO:0000256" key="6">
    <source>
        <dbReference type="SAM" id="MobiDB-lite"/>
    </source>
</evidence>
<sequence>MTDDSPATTDTESEPDEFDVDEHAREHDPEARVRALQSLLIEQELLSSDAVDDIIATYEHEIGPKNGARVVARAWTDPDYRDRLLAEGMSAAAEVADVDEDVVDIEVVANAPDEHHLVVCTLCSCYPWALLGLPPTWYKTPEYRSRAVKDPRGLLREEFGTDLSDDLEIRVHDSTSELRYMVLPQQPPETEGMTEDELVDHVTRDAMIGIDRLAGGQNG</sequence>
<feature type="compositionally biased region" description="Polar residues" evidence="6">
    <location>
        <begin position="1"/>
        <end position="10"/>
    </location>
</feature>
<keyword evidence="4" id="KW-0456">Lyase</keyword>
<dbReference type="EC" id="4.2.1.84" evidence="2"/>
<dbReference type="NCBIfam" id="TIGR01323">
    <property type="entry name" value="nitrile_alph"/>
    <property type="match status" value="1"/>
</dbReference>
<dbReference type="GO" id="GO:0046914">
    <property type="term" value="F:transition metal ion binding"/>
    <property type="evidence" value="ECO:0007669"/>
    <property type="project" value="InterPro"/>
</dbReference>
<comment type="catalytic activity">
    <reaction evidence="5">
        <text>an aliphatic primary amide = an aliphatic nitrile + H2O</text>
        <dbReference type="Rhea" id="RHEA:12673"/>
        <dbReference type="ChEBI" id="CHEBI:15377"/>
        <dbReference type="ChEBI" id="CHEBI:65285"/>
        <dbReference type="ChEBI" id="CHEBI:80291"/>
        <dbReference type="EC" id="4.2.1.84"/>
    </reaction>
</comment>
<dbReference type="Pfam" id="PF02979">
    <property type="entry name" value="NHase_alpha"/>
    <property type="match status" value="1"/>
</dbReference>